<feature type="domain" description="OmpA-like" evidence="6">
    <location>
        <begin position="99"/>
        <end position="216"/>
    </location>
</feature>
<keyword evidence="5" id="KW-1133">Transmembrane helix</keyword>
<keyword evidence="2 4" id="KW-0472">Membrane</keyword>
<dbReference type="eggNOG" id="COG2885">
    <property type="taxonomic scope" value="Bacteria"/>
</dbReference>
<dbReference type="Pfam" id="PF13488">
    <property type="entry name" value="Gly-zipper_Omp"/>
    <property type="match status" value="1"/>
</dbReference>
<dbReference type="InterPro" id="IPR006665">
    <property type="entry name" value="OmpA-like"/>
</dbReference>
<dbReference type="PANTHER" id="PTHR30329:SF21">
    <property type="entry name" value="LIPOPROTEIN YIAD-RELATED"/>
    <property type="match status" value="1"/>
</dbReference>
<dbReference type="KEGG" id="fli:Fleli_2760"/>
<reference evidence="8" key="1">
    <citation type="submission" date="2012-06" db="EMBL/GenBank/DDBJ databases">
        <title>The complete genome of Flexibacter litoralis DSM 6794.</title>
        <authorList>
            <person name="Lucas S."/>
            <person name="Copeland A."/>
            <person name="Lapidus A."/>
            <person name="Glavina del Rio T."/>
            <person name="Dalin E."/>
            <person name="Tice H."/>
            <person name="Bruce D."/>
            <person name="Goodwin L."/>
            <person name="Pitluck S."/>
            <person name="Peters L."/>
            <person name="Ovchinnikova G."/>
            <person name="Lu M."/>
            <person name="Kyrpides N."/>
            <person name="Mavromatis K."/>
            <person name="Ivanova N."/>
            <person name="Brettin T."/>
            <person name="Detter J.C."/>
            <person name="Han C."/>
            <person name="Larimer F."/>
            <person name="Land M."/>
            <person name="Hauser L."/>
            <person name="Markowitz V."/>
            <person name="Cheng J.-F."/>
            <person name="Hugenholtz P."/>
            <person name="Woyke T."/>
            <person name="Wu D."/>
            <person name="Spring S."/>
            <person name="Lang E."/>
            <person name="Kopitz M."/>
            <person name="Brambilla E."/>
            <person name="Klenk H.-P."/>
            <person name="Eisen J.A."/>
        </authorList>
    </citation>
    <scope>NUCLEOTIDE SEQUENCE [LARGE SCALE GENOMIC DNA]</scope>
    <source>
        <strain evidence="8">ATCC 23117 / DSM 6794 / NBRC 15988 / NCIMB 1366 / Sio-4</strain>
    </source>
</reference>
<evidence type="ECO:0000259" key="6">
    <source>
        <dbReference type="PROSITE" id="PS51123"/>
    </source>
</evidence>
<dbReference type="InterPro" id="IPR039567">
    <property type="entry name" value="Gly-zipper"/>
</dbReference>
<keyword evidence="8" id="KW-1185">Reference proteome</keyword>
<gene>
    <name evidence="7" type="ordered locus">Fleli_2760</name>
</gene>
<keyword evidence="3" id="KW-0998">Cell outer membrane</keyword>
<dbReference type="GO" id="GO:0009279">
    <property type="term" value="C:cell outer membrane"/>
    <property type="evidence" value="ECO:0007669"/>
    <property type="project" value="UniProtKB-SubCell"/>
</dbReference>
<dbReference type="SUPFAM" id="SSF103088">
    <property type="entry name" value="OmpA-like"/>
    <property type="match status" value="1"/>
</dbReference>
<evidence type="ECO:0000256" key="1">
    <source>
        <dbReference type="ARBA" id="ARBA00004442"/>
    </source>
</evidence>
<evidence type="ECO:0000313" key="8">
    <source>
        <dbReference type="Proteomes" id="UP000006054"/>
    </source>
</evidence>
<name>I4AMC8_BERLS</name>
<dbReference type="AlphaFoldDB" id="I4AMC8"/>
<dbReference type="EMBL" id="CP003345">
    <property type="protein sequence ID" value="AFM05113.1"/>
    <property type="molecule type" value="Genomic_DNA"/>
</dbReference>
<dbReference type="PRINTS" id="PR01021">
    <property type="entry name" value="OMPADOMAIN"/>
</dbReference>
<organism evidence="7 8">
    <name type="scientific">Bernardetia litoralis (strain ATCC 23117 / DSM 6794 / NBRC 15988 / NCIMB 1366 / Fx l1 / Sio-4)</name>
    <name type="common">Flexibacter litoralis</name>
    <dbReference type="NCBI Taxonomy" id="880071"/>
    <lineage>
        <taxon>Bacteria</taxon>
        <taxon>Pseudomonadati</taxon>
        <taxon>Bacteroidota</taxon>
        <taxon>Cytophagia</taxon>
        <taxon>Cytophagales</taxon>
        <taxon>Bernardetiaceae</taxon>
        <taxon>Bernardetia</taxon>
    </lineage>
</organism>
<dbReference type="OrthoDB" id="9782229at2"/>
<dbReference type="InterPro" id="IPR036737">
    <property type="entry name" value="OmpA-like_sf"/>
</dbReference>
<comment type="subcellular location">
    <subcellularLocation>
        <location evidence="1">Cell outer membrane</location>
    </subcellularLocation>
</comment>
<accession>I4AMC8</accession>
<dbReference type="RefSeq" id="WP_014798549.1">
    <property type="nucleotide sequence ID" value="NC_018018.1"/>
</dbReference>
<dbReference type="InterPro" id="IPR050330">
    <property type="entry name" value="Bact_OuterMem_StrucFunc"/>
</dbReference>
<dbReference type="STRING" id="880071.Fleli_2760"/>
<evidence type="ECO:0000256" key="4">
    <source>
        <dbReference type="PROSITE-ProRule" id="PRU00473"/>
    </source>
</evidence>
<dbReference type="Proteomes" id="UP000006054">
    <property type="component" value="Chromosome"/>
</dbReference>
<dbReference type="CDD" id="cd07185">
    <property type="entry name" value="OmpA_C-like"/>
    <property type="match status" value="1"/>
</dbReference>
<sequence precursor="true">MKNLKTTFQSILIYTLILIITSFSLSSCASWSNTGKGAVIGGIAGGVIGGVASKKNTAAGGAIGAVVGGAAGAAIGAYMDKQAKKIEEEVEDAKVIRVEEGINLTFDSGILFGFDKSDLNTGAKQSITKLSKVLNEYPDTRLTIQGHTDSKGDDNYNRTLSSKRANAVRDYLVANGVKSNRLNTVAYGETSPVASNDTEAGRAKNRRVEVIIVANDELKRKADNGEIKE</sequence>
<dbReference type="HOGENOM" id="CLU_016890_6_0_10"/>
<proteinExistence type="predicted"/>
<evidence type="ECO:0000313" key="7">
    <source>
        <dbReference type="EMBL" id="AFM05113.1"/>
    </source>
</evidence>
<feature type="transmembrane region" description="Helical" evidence="5">
    <location>
        <begin position="12"/>
        <end position="32"/>
    </location>
</feature>
<keyword evidence="5" id="KW-0812">Transmembrane</keyword>
<evidence type="ECO:0000256" key="3">
    <source>
        <dbReference type="ARBA" id="ARBA00023237"/>
    </source>
</evidence>
<evidence type="ECO:0000256" key="5">
    <source>
        <dbReference type="SAM" id="Phobius"/>
    </source>
</evidence>
<dbReference type="Pfam" id="PF00691">
    <property type="entry name" value="OmpA"/>
    <property type="match status" value="1"/>
</dbReference>
<dbReference type="PROSITE" id="PS51123">
    <property type="entry name" value="OMPA_2"/>
    <property type="match status" value="1"/>
</dbReference>
<dbReference type="Gene3D" id="3.30.1330.60">
    <property type="entry name" value="OmpA-like domain"/>
    <property type="match status" value="1"/>
</dbReference>
<protein>
    <submittedName>
        <fullName evidence="7">Outer membrane protein/peptidoglycan-associated (Lipo)protein</fullName>
    </submittedName>
</protein>
<dbReference type="PROSITE" id="PS51257">
    <property type="entry name" value="PROKAR_LIPOPROTEIN"/>
    <property type="match status" value="1"/>
</dbReference>
<dbReference type="InterPro" id="IPR006664">
    <property type="entry name" value="OMP_bac"/>
</dbReference>
<feature type="transmembrane region" description="Helical" evidence="5">
    <location>
        <begin position="58"/>
        <end position="79"/>
    </location>
</feature>
<dbReference type="PANTHER" id="PTHR30329">
    <property type="entry name" value="STATOR ELEMENT OF FLAGELLAR MOTOR COMPLEX"/>
    <property type="match status" value="1"/>
</dbReference>
<evidence type="ECO:0000256" key="2">
    <source>
        <dbReference type="ARBA" id="ARBA00023136"/>
    </source>
</evidence>